<dbReference type="InterPro" id="IPR001680">
    <property type="entry name" value="WD40_rpt"/>
</dbReference>
<organism evidence="6 7">
    <name type="scientific">Saitozyma podzolica</name>
    <dbReference type="NCBI Taxonomy" id="1890683"/>
    <lineage>
        <taxon>Eukaryota</taxon>
        <taxon>Fungi</taxon>
        <taxon>Dikarya</taxon>
        <taxon>Basidiomycota</taxon>
        <taxon>Agaricomycotina</taxon>
        <taxon>Tremellomycetes</taxon>
        <taxon>Tremellales</taxon>
        <taxon>Trimorphomycetaceae</taxon>
        <taxon>Saitozyma</taxon>
    </lineage>
</organism>
<feature type="region of interest" description="Disordered" evidence="4">
    <location>
        <begin position="212"/>
        <end position="233"/>
    </location>
</feature>
<dbReference type="Pfam" id="PF12937">
    <property type="entry name" value="F-box-like"/>
    <property type="match status" value="1"/>
</dbReference>
<gene>
    <name evidence="6" type="ORF">EHS25_005140</name>
</gene>
<evidence type="ECO:0000256" key="3">
    <source>
        <dbReference type="PROSITE-ProRule" id="PRU00221"/>
    </source>
</evidence>
<dbReference type="Pfam" id="PF00400">
    <property type="entry name" value="WD40"/>
    <property type="match status" value="1"/>
</dbReference>
<dbReference type="SUPFAM" id="SSF50978">
    <property type="entry name" value="WD40 repeat-like"/>
    <property type="match status" value="1"/>
</dbReference>
<evidence type="ECO:0000313" key="7">
    <source>
        <dbReference type="Proteomes" id="UP000279259"/>
    </source>
</evidence>
<keyword evidence="1 3" id="KW-0853">WD repeat</keyword>
<dbReference type="PANTHER" id="PTHR44156">
    <property type="entry name" value="SUPERNUMERARY LIMBS, ISOFORM B-RELATED"/>
    <property type="match status" value="1"/>
</dbReference>
<dbReference type="PROSITE" id="PS00678">
    <property type="entry name" value="WD_REPEATS_1"/>
    <property type="match status" value="1"/>
</dbReference>
<evidence type="ECO:0000256" key="4">
    <source>
        <dbReference type="SAM" id="MobiDB-lite"/>
    </source>
</evidence>
<reference evidence="6 7" key="1">
    <citation type="submission" date="2018-11" db="EMBL/GenBank/DDBJ databases">
        <title>Genome sequence of Saitozyma podzolica DSM 27192.</title>
        <authorList>
            <person name="Aliyu H."/>
            <person name="Gorte O."/>
            <person name="Ochsenreither K."/>
        </authorList>
    </citation>
    <scope>NUCLEOTIDE SEQUENCE [LARGE SCALE GENOMIC DNA]</scope>
    <source>
        <strain evidence="6 7">DSM 27192</strain>
    </source>
</reference>
<feature type="domain" description="F-box" evidence="5">
    <location>
        <begin position="67"/>
        <end position="113"/>
    </location>
</feature>
<dbReference type="PROSITE" id="PS50082">
    <property type="entry name" value="WD_REPEATS_2"/>
    <property type="match status" value="1"/>
</dbReference>
<evidence type="ECO:0000313" key="6">
    <source>
        <dbReference type="EMBL" id="RSH83896.1"/>
    </source>
</evidence>
<dbReference type="Gene3D" id="1.20.1280.50">
    <property type="match status" value="1"/>
</dbReference>
<dbReference type="AlphaFoldDB" id="A0A427XYD6"/>
<proteinExistence type="predicted"/>
<sequence length="740" mass="79901">MSSPAGRGMGDVGDVSDVGSSEFQRLAGDALGLPLDPRRELTLRLLWSLPRDDVIHLHTSLTRMLQRDIIGSLPPELSVLILGQLELKDILQCGLVSKQWRELCNEQKLWATLCASSTPPISPRRTTWQDLDVHQQLLHQSKLPRSDSIRSDEGGFDSSGSNDGTSPDTPEEGYGDVIDSQGGLGGGGGVDFFQRIWDRGRNRRLPTYLHASSVREYRPTPNPTPSTASGRRASSISGSMLALDKVPVHFAAPASSLALPSPMPQPNYKHLLIVHDILSRRFQGEGPYFPGPSSSSGLPRGIARSEWPIAPRVIDSLSSLEAGGLPGHTETVYCLKLIARPMQISMKLLEGDFPWSPSTSLPMYDTVLASPKAESHSHSADVGPITIIARDWLLSGSRDLTLRLWNLASPTPKVVKVFYGGHTGSVLSLDVFRVPVPRSERAKLAPQGSPARRAGLSGAEAMSRVMAISAGGDGRLCLWDIEHGDGKPEKVVQAHEEAVYCVRADDERIVSCSKDRTIRVFDIETLEERLTIPTDEDTPYGGHGAVNAVAISKDFIITVSGDKSIRVRDIHTGALVAGIVANTRGIASLDFAPAPAQSARTSPSPRHPNTTFKGSIIIGTSDSCIKTFHLVSHAHTNLSIVDALDIVPPMRNMTFEEMLHDADDVSMVPEDEAADESESQLRIEAAGQCWAACICSPGLAQPDGSACQKCLNRGHTDLVRSLVLGEKHILSGSYDSTVKC</sequence>
<feature type="region of interest" description="Disordered" evidence="4">
    <location>
        <begin position="142"/>
        <end position="186"/>
    </location>
</feature>
<dbReference type="EMBL" id="RSCD01000022">
    <property type="protein sequence ID" value="RSH83896.1"/>
    <property type="molecule type" value="Genomic_DNA"/>
</dbReference>
<dbReference type="SUPFAM" id="SSF81383">
    <property type="entry name" value="F-box domain"/>
    <property type="match status" value="1"/>
</dbReference>
<keyword evidence="2" id="KW-0677">Repeat</keyword>
<evidence type="ECO:0000256" key="2">
    <source>
        <dbReference type="ARBA" id="ARBA00022737"/>
    </source>
</evidence>
<accession>A0A427XYD6</accession>
<dbReference type="InterPro" id="IPR001810">
    <property type="entry name" value="F-box_dom"/>
</dbReference>
<dbReference type="InterPro" id="IPR036322">
    <property type="entry name" value="WD40_repeat_dom_sf"/>
</dbReference>
<dbReference type="SMART" id="SM00320">
    <property type="entry name" value="WD40"/>
    <property type="match status" value="4"/>
</dbReference>
<dbReference type="STRING" id="1890683.A0A427XYD6"/>
<dbReference type="InterPro" id="IPR015943">
    <property type="entry name" value="WD40/YVTN_repeat-like_dom_sf"/>
</dbReference>
<dbReference type="PROSITE" id="PS50181">
    <property type="entry name" value="FBOX"/>
    <property type="match status" value="1"/>
</dbReference>
<dbReference type="InterPro" id="IPR053299">
    <property type="entry name" value="ASTRA_WD_repeat"/>
</dbReference>
<feature type="repeat" description="WD" evidence="3">
    <location>
        <begin position="492"/>
        <end position="531"/>
    </location>
</feature>
<keyword evidence="7" id="KW-1185">Reference proteome</keyword>
<name>A0A427XYD6_9TREE</name>
<feature type="compositionally biased region" description="Basic and acidic residues" evidence="4">
    <location>
        <begin position="144"/>
        <end position="153"/>
    </location>
</feature>
<dbReference type="OrthoDB" id="19711at2759"/>
<dbReference type="SMART" id="SM00256">
    <property type="entry name" value="FBOX"/>
    <property type="match status" value="1"/>
</dbReference>
<dbReference type="Proteomes" id="UP000279259">
    <property type="component" value="Unassembled WGS sequence"/>
</dbReference>
<evidence type="ECO:0000256" key="1">
    <source>
        <dbReference type="ARBA" id="ARBA00022574"/>
    </source>
</evidence>
<comment type="caution">
    <text evidence="6">The sequence shown here is derived from an EMBL/GenBank/DDBJ whole genome shotgun (WGS) entry which is preliminary data.</text>
</comment>
<protein>
    <recommendedName>
        <fullName evidence="5">F-box domain-containing protein</fullName>
    </recommendedName>
</protein>
<dbReference type="InterPro" id="IPR019775">
    <property type="entry name" value="WD40_repeat_CS"/>
</dbReference>
<feature type="compositionally biased region" description="Polar residues" evidence="4">
    <location>
        <begin position="158"/>
        <end position="168"/>
    </location>
</feature>
<dbReference type="InterPro" id="IPR036047">
    <property type="entry name" value="F-box-like_dom_sf"/>
</dbReference>
<dbReference type="Gene3D" id="2.130.10.10">
    <property type="entry name" value="YVTN repeat-like/Quinoprotein amine dehydrogenase"/>
    <property type="match status" value="2"/>
</dbReference>
<evidence type="ECO:0000259" key="5">
    <source>
        <dbReference type="PROSITE" id="PS50181"/>
    </source>
</evidence>